<protein>
    <submittedName>
        <fullName evidence="2">Helix-turn-helix domain-containing protein</fullName>
    </submittedName>
</protein>
<feature type="domain" description="Helicase Helix-turn-helix" evidence="1">
    <location>
        <begin position="247"/>
        <end position="314"/>
    </location>
</feature>
<organism evidence="2 3">
    <name type="scientific">Limosilactobacillus mucosae</name>
    <name type="common">Lactobacillus mucosae</name>
    <dbReference type="NCBI Taxonomy" id="97478"/>
    <lineage>
        <taxon>Bacteria</taxon>
        <taxon>Bacillati</taxon>
        <taxon>Bacillota</taxon>
        <taxon>Bacilli</taxon>
        <taxon>Lactobacillales</taxon>
        <taxon>Lactobacillaceae</taxon>
        <taxon>Limosilactobacillus</taxon>
    </lineage>
</organism>
<accession>A0AAJ1HSL0</accession>
<gene>
    <name evidence="2" type="ORF">PO250_06765</name>
</gene>
<dbReference type="InterPro" id="IPR029491">
    <property type="entry name" value="Helicase_HTH"/>
</dbReference>
<dbReference type="RefSeq" id="WP_272209102.1">
    <property type="nucleotide sequence ID" value="NZ_JAQOMV010000031.1"/>
</dbReference>
<comment type="caution">
    <text evidence="2">The sequence shown here is derived from an EMBL/GenBank/DDBJ whole genome shotgun (WGS) entry which is preliminary data.</text>
</comment>
<evidence type="ECO:0000259" key="1">
    <source>
        <dbReference type="Pfam" id="PF14493"/>
    </source>
</evidence>
<dbReference type="Pfam" id="PF14493">
    <property type="entry name" value="HTH_40"/>
    <property type="match status" value="1"/>
</dbReference>
<dbReference type="EMBL" id="JAQONE010000023">
    <property type="protein sequence ID" value="MDC2829996.1"/>
    <property type="molecule type" value="Genomic_DNA"/>
</dbReference>
<dbReference type="AlphaFoldDB" id="A0AAJ1HSL0"/>
<sequence length="353" mass="40868">MKSYFIEMLTDQPRRTAVLRNTVKNKRTVATLFWAREYGILKWLGAAPRLTVNDFEQWLAQMKQAGLVKVDDQLAWLTPNGIAEKEKFLKTHYQPRLGDWFWLGRTDQLAPRVLLATQAVSQFAYHQNHYVPLNLAPAELYFVRQWFYKNRVQIIDNWGQELQQAAFNLAKLDERLAKLLVFSLPGYQATGWTLDQAALALDASTDEIMVMERDIWLGIGYLALNQPGSLMNQLLADRLHETPLNHSAAVTLQMFEQGMSIDRISQKRRLKLGTIREHILEAAIFMPRLIDLKRLIDPKQVRQLTERYHGVPADWTFMPPVAEPLTVADKAQNEQAFFEYRLFQIIKGGQNDE</sequence>
<proteinExistence type="predicted"/>
<dbReference type="Proteomes" id="UP001220670">
    <property type="component" value="Unassembled WGS sequence"/>
</dbReference>
<reference evidence="2" key="1">
    <citation type="submission" date="2023-01" db="EMBL/GenBank/DDBJ databases">
        <title>Genome analysis of 13 Lactobacillus isolated from gut of wild boar.</title>
        <authorList>
            <person name="Papp P."/>
            <person name="Libisch B."/>
            <person name="Nagy T."/>
            <person name="Olasz F."/>
        </authorList>
    </citation>
    <scope>NUCLEOTIDE SEQUENCE</scope>
    <source>
        <strain evidence="2">F146</strain>
    </source>
</reference>
<evidence type="ECO:0000313" key="2">
    <source>
        <dbReference type="EMBL" id="MDC2829996.1"/>
    </source>
</evidence>
<evidence type="ECO:0000313" key="3">
    <source>
        <dbReference type="Proteomes" id="UP001220670"/>
    </source>
</evidence>
<name>A0AAJ1HSL0_LIMMU</name>